<dbReference type="InterPro" id="IPR019734">
    <property type="entry name" value="TPR_rpt"/>
</dbReference>
<evidence type="ECO:0000313" key="2">
    <source>
        <dbReference type="EMBL" id="TDX53256.1"/>
    </source>
</evidence>
<organism evidence="2 3">
    <name type="scientific">Orenia marismortui</name>
    <dbReference type="NCBI Taxonomy" id="46469"/>
    <lineage>
        <taxon>Bacteria</taxon>
        <taxon>Bacillati</taxon>
        <taxon>Bacillota</taxon>
        <taxon>Clostridia</taxon>
        <taxon>Halanaerobiales</taxon>
        <taxon>Halobacteroidaceae</taxon>
        <taxon>Orenia</taxon>
    </lineage>
</organism>
<evidence type="ECO:0000313" key="3">
    <source>
        <dbReference type="Proteomes" id="UP000295832"/>
    </source>
</evidence>
<reference evidence="2 3" key="1">
    <citation type="submission" date="2019-03" db="EMBL/GenBank/DDBJ databases">
        <title>Subsurface microbial communities from deep shales in Ohio and West Virginia, USA.</title>
        <authorList>
            <person name="Wrighton K."/>
        </authorList>
    </citation>
    <scope>NUCLEOTIDE SEQUENCE [LARGE SCALE GENOMIC DNA]</scope>
    <source>
        <strain evidence="2 3">MSL 6dP</strain>
    </source>
</reference>
<protein>
    <submittedName>
        <fullName evidence="2">Uncharacterized protein</fullName>
    </submittedName>
</protein>
<dbReference type="PROSITE" id="PS50005">
    <property type="entry name" value="TPR"/>
    <property type="match status" value="1"/>
</dbReference>
<comment type="caution">
    <text evidence="2">The sequence shown here is derived from an EMBL/GenBank/DDBJ whole genome shotgun (WGS) entry which is preliminary data.</text>
</comment>
<dbReference type="Gene3D" id="1.25.40.10">
    <property type="entry name" value="Tetratricopeptide repeat domain"/>
    <property type="match status" value="1"/>
</dbReference>
<dbReference type="AlphaFoldDB" id="A0A4R8H6P9"/>
<dbReference type="STRING" id="926561.GCA_000379025_01778"/>
<keyword evidence="3" id="KW-1185">Reference proteome</keyword>
<feature type="repeat" description="TPR" evidence="1">
    <location>
        <begin position="102"/>
        <end position="135"/>
    </location>
</feature>
<proteinExistence type="predicted"/>
<gene>
    <name evidence="2" type="ORF">C7959_103108</name>
</gene>
<sequence>MRRKIVILLLIYLLIFSTNSLAVSKFYDEWESIAQEKFILVQQGRSKLVTEYELAVAYANLGEIEEATKIFRNLKEEEVQIEVLQEMIPKYEAALEKESPPIIAANYLAFAYYISKDYEKSEEKFDLIIDLDPKNIWGYNYRAVVQHKLKEYDKAHQSLMKSLKLDDNEYTHFLLGANYYKTGNIFKALYHVGRGRKAADLFLDDDNS</sequence>
<dbReference type="RefSeq" id="WP_134114909.1">
    <property type="nucleotide sequence ID" value="NZ_SOEG01000003.1"/>
</dbReference>
<accession>A0A4R8H6P9</accession>
<dbReference type="SMART" id="SM00028">
    <property type="entry name" value="TPR"/>
    <property type="match status" value="3"/>
</dbReference>
<dbReference type="EMBL" id="SOEG01000003">
    <property type="protein sequence ID" value="TDX53256.1"/>
    <property type="molecule type" value="Genomic_DNA"/>
</dbReference>
<name>A0A4R8H6P9_9FIRM</name>
<dbReference type="Proteomes" id="UP000295832">
    <property type="component" value="Unassembled WGS sequence"/>
</dbReference>
<keyword evidence="1" id="KW-0802">TPR repeat</keyword>
<dbReference type="InterPro" id="IPR011990">
    <property type="entry name" value="TPR-like_helical_dom_sf"/>
</dbReference>
<evidence type="ECO:0000256" key="1">
    <source>
        <dbReference type="PROSITE-ProRule" id="PRU00339"/>
    </source>
</evidence>
<dbReference type="Pfam" id="PF13431">
    <property type="entry name" value="TPR_17"/>
    <property type="match status" value="1"/>
</dbReference>
<dbReference type="SUPFAM" id="SSF48452">
    <property type="entry name" value="TPR-like"/>
    <property type="match status" value="1"/>
</dbReference>